<organism evidence="1 2">
    <name type="scientific">Modicella reniformis</name>
    <dbReference type="NCBI Taxonomy" id="1440133"/>
    <lineage>
        <taxon>Eukaryota</taxon>
        <taxon>Fungi</taxon>
        <taxon>Fungi incertae sedis</taxon>
        <taxon>Mucoromycota</taxon>
        <taxon>Mortierellomycotina</taxon>
        <taxon>Mortierellomycetes</taxon>
        <taxon>Mortierellales</taxon>
        <taxon>Mortierellaceae</taxon>
        <taxon>Modicella</taxon>
    </lineage>
</organism>
<dbReference type="GO" id="GO:0019005">
    <property type="term" value="C:SCF ubiquitin ligase complex"/>
    <property type="evidence" value="ECO:0007669"/>
    <property type="project" value="TreeGrafter"/>
</dbReference>
<proteinExistence type="predicted"/>
<reference evidence="1" key="1">
    <citation type="journal article" date="2020" name="Fungal Divers.">
        <title>Resolving the Mortierellaceae phylogeny through synthesis of multi-gene phylogenetics and phylogenomics.</title>
        <authorList>
            <person name="Vandepol N."/>
            <person name="Liber J."/>
            <person name="Desiro A."/>
            <person name="Na H."/>
            <person name="Kennedy M."/>
            <person name="Barry K."/>
            <person name="Grigoriev I.V."/>
            <person name="Miller A.N."/>
            <person name="O'Donnell K."/>
            <person name="Stajich J.E."/>
            <person name="Bonito G."/>
        </authorList>
    </citation>
    <scope>NUCLEOTIDE SEQUENCE</scope>
    <source>
        <strain evidence="1">MES-2147</strain>
    </source>
</reference>
<dbReference type="PANTHER" id="PTHR13318:SF190">
    <property type="entry name" value="PARTNER OF PAIRED, ISOFORM B"/>
    <property type="match status" value="1"/>
</dbReference>
<dbReference type="SUPFAM" id="SSF52058">
    <property type="entry name" value="L domain-like"/>
    <property type="match status" value="1"/>
</dbReference>
<dbReference type="EMBL" id="JAAAHW010003558">
    <property type="protein sequence ID" value="KAF9982640.1"/>
    <property type="molecule type" value="Genomic_DNA"/>
</dbReference>
<comment type="caution">
    <text evidence="1">The sequence shown here is derived from an EMBL/GenBank/DDBJ whole genome shotgun (WGS) entry which is preliminary data.</text>
</comment>
<dbReference type="OrthoDB" id="3241014at2759"/>
<name>A0A9P6M9K7_9FUNG</name>
<dbReference type="GO" id="GO:0031146">
    <property type="term" value="P:SCF-dependent proteasomal ubiquitin-dependent protein catabolic process"/>
    <property type="evidence" value="ECO:0007669"/>
    <property type="project" value="TreeGrafter"/>
</dbReference>
<accession>A0A9P6M9K7</accession>
<gene>
    <name evidence="1" type="ORF">BGZ65_002630</name>
</gene>
<evidence type="ECO:0000313" key="2">
    <source>
        <dbReference type="Proteomes" id="UP000749646"/>
    </source>
</evidence>
<protein>
    <submittedName>
        <fullName evidence="1">Uncharacterized protein</fullName>
    </submittedName>
</protein>
<dbReference type="AlphaFoldDB" id="A0A9P6M9K7"/>
<dbReference type="InterPro" id="IPR032675">
    <property type="entry name" value="LRR_dom_sf"/>
</dbReference>
<dbReference type="PANTHER" id="PTHR13318">
    <property type="entry name" value="PARTNER OF PAIRED, ISOFORM B-RELATED"/>
    <property type="match status" value="1"/>
</dbReference>
<dbReference type="Gene3D" id="3.80.10.10">
    <property type="entry name" value="Ribonuclease Inhibitor"/>
    <property type="match status" value="1"/>
</dbReference>
<keyword evidence="2" id="KW-1185">Reference proteome</keyword>
<sequence>MAPLKTRELLEFVVCQCPALRTLDWTLSPYTYFPFGEFCNRFCAMTWPELDSIKIMPTENSILEEYFFTLFRVANRPFRRLQICGRRVTEIEFSLYRARCFATLEEIDILSSCDYKSSWTIEILTSCPTLRRLQASMISAGEFLDPNQTWVCHGLQNLTVFINMEFRDYGPHRRLTEEEMEQCRAVFRRLAMFKRLRVLDMFKPCHTTIYDSSLDPQILLYRLVPLPIRLKAGLDQLGGLTELEAVGFWNGRHSIYKKEVVWILDHWKRLKALKTVWMVSGPDDHEGKHFQYEELQQILTSRGIETSDSYLIREGYSGHTEDCCGEQAGILYDLFTPYVWQELHFGTPCKMDRRKLPFARSIIIEESSNIATKGTTEDELDVDALLEKAPWIRTLVIHDHESLIPLQLGAACTRLESITVAGFSMLKNGPTAAHWANCKEMIRRNRTCLRSLSLVGWNYQTLRKPGPAQPIWNPILSCTRSWNLRSLKLEKCVLRKREWNAVWTVCERLETLELDNTQHDLILPPILPIRNRSSAVIGNNGQFQIQSSDNMTRFPRLHMLTLNRLRWVSIDQVLNMIVSQFHALKALKWNLHWESMFPWDRFIGLVEVSTWPDLDSVAIKGPANMPVDESYTRLIHAFKRPLKRLGSRPIDIKPETFDLLRTLHFSTLEVIDLFHESMDTSIWTIEVLASCPRLRKLRSKVIRAQDLFNSDKPWVCHGLRRFEVAIDMGFSQNRPDRILTEEELQQCRQVYKRLAVLKELQKLDILSGYVRMHSERGISYCNPYVSCISLPFRLEAGLDLLADCKGLVRVRFWGGTDQVDQKELNWMLEHWKRLRQLIGAWAIPAGKALDVRNKFFWAGILKEWLSQHGISTASSFYGEYDPIQRRRANSI</sequence>
<evidence type="ECO:0000313" key="1">
    <source>
        <dbReference type="EMBL" id="KAF9982640.1"/>
    </source>
</evidence>
<dbReference type="Proteomes" id="UP000749646">
    <property type="component" value="Unassembled WGS sequence"/>
</dbReference>